<dbReference type="Pfam" id="PF26138">
    <property type="entry name" value="DUF8040"/>
    <property type="match status" value="1"/>
</dbReference>
<dbReference type="GO" id="GO:0016787">
    <property type="term" value="F:hydrolase activity"/>
    <property type="evidence" value="ECO:0007669"/>
    <property type="project" value="UniProtKB-KW"/>
</dbReference>
<feature type="compositionally biased region" description="Acidic residues" evidence="8">
    <location>
        <begin position="390"/>
        <end position="399"/>
    </location>
</feature>
<proteinExistence type="inferred from homology"/>
<evidence type="ECO:0000256" key="7">
    <source>
        <dbReference type="ARBA" id="ARBA00023242"/>
    </source>
</evidence>
<dbReference type="InterPro" id="IPR058353">
    <property type="entry name" value="DUF8040"/>
</dbReference>
<evidence type="ECO:0000259" key="9">
    <source>
        <dbReference type="Pfam" id="PF13359"/>
    </source>
</evidence>
<evidence type="ECO:0000256" key="5">
    <source>
        <dbReference type="ARBA" id="ARBA00022723"/>
    </source>
</evidence>
<feature type="domain" description="DDE Tnp4" evidence="9">
    <location>
        <begin position="201"/>
        <end position="353"/>
    </location>
</feature>
<dbReference type="GO" id="GO:0004518">
    <property type="term" value="F:nuclease activity"/>
    <property type="evidence" value="ECO:0007669"/>
    <property type="project" value="UniProtKB-KW"/>
</dbReference>
<reference evidence="11" key="1">
    <citation type="submission" date="2022-07" db="EMBL/GenBank/DDBJ databases">
        <authorList>
            <person name="Macas J."/>
            <person name="Novak P."/>
            <person name="Neumann P."/>
        </authorList>
    </citation>
    <scope>NUCLEOTIDE SEQUENCE</scope>
</reference>
<keyword evidence="4" id="KW-0540">Nuclease</keyword>
<organism evidence="11 12">
    <name type="scientific">Cuscuta epithymum</name>
    <dbReference type="NCBI Taxonomy" id="186058"/>
    <lineage>
        <taxon>Eukaryota</taxon>
        <taxon>Viridiplantae</taxon>
        <taxon>Streptophyta</taxon>
        <taxon>Embryophyta</taxon>
        <taxon>Tracheophyta</taxon>
        <taxon>Spermatophyta</taxon>
        <taxon>Magnoliopsida</taxon>
        <taxon>eudicotyledons</taxon>
        <taxon>Gunneridae</taxon>
        <taxon>Pentapetalae</taxon>
        <taxon>asterids</taxon>
        <taxon>lamiids</taxon>
        <taxon>Solanales</taxon>
        <taxon>Convolvulaceae</taxon>
        <taxon>Cuscuteae</taxon>
        <taxon>Cuscuta</taxon>
        <taxon>Cuscuta subgen. Cuscuta</taxon>
    </lineage>
</organism>
<dbReference type="GO" id="GO:0005634">
    <property type="term" value="C:nucleus"/>
    <property type="evidence" value="ECO:0007669"/>
    <property type="project" value="UniProtKB-SubCell"/>
</dbReference>
<evidence type="ECO:0000256" key="3">
    <source>
        <dbReference type="ARBA" id="ARBA00006958"/>
    </source>
</evidence>
<keyword evidence="5" id="KW-0479">Metal-binding</keyword>
<dbReference type="InterPro" id="IPR027806">
    <property type="entry name" value="HARBI1_dom"/>
</dbReference>
<dbReference type="PANTHER" id="PTHR22930">
    <property type="match status" value="1"/>
</dbReference>
<keyword evidence="6" id="KW-0378">Hydrolase</keyword>
<dbReference type="EMBL" id="CAMAPF010000982">
    <property type="protein sequence ID" value="CAH9134645.1"/>
    <property type="molecule type" value="Genomic_DNA"/>
</dbReference>
<evidence type="ECO:0000313" key="12">
    <source>
        <dbReference type="Proteomes" id="UP001152523"/>
    </source>
</evidence>
<keyword evidence="12" id="KW-1185">Reference proteome</keyword>
<evidence type="ECO:0000256" key="8">
    <source>
        <dbReference type="SAM" id="MobiDB-lite"/>
    </source>
</evidence>
<dbReference type="PANTHER" id="PTHR22930:SF221">
    <property type="entry name" value="NUCLEASE HARBI1"/>
    <property type="match status" value="1"/>
</dbReference>
<feature type="region of interest" description="Disordered" evidence="8">
    <location>
        <begin position="1"/>
        <end position="39"/>
    </location>
</feature>
<feature type="domain" description="DUF8040" evidence="10">
    <location>
        <begin position="71"/>
        <end position="164"/>
    </location>
</feature>
<feature type="region of interest" description="Disordered" evidence="8">
    <location>
        <begin position="373"/>
        <end position="405"/>
    </location>
</feature>
<accession>A0AAV0FGA9</accession>
<evidence type="ECO:0000256" key="2">
    <source>
        <dbReference type="ARBA" id="ARBA00004123"/>
    </source>
</evidence>
<evidence type="ECO:0000259" key="10">
    <source>
        <dbReference type="Pfam" id="PF26138"/>
    </source>
</evidence>
<feature type="compositionally biased region" description="Acidic residues" evidence="8">
    <location>
        <begin position="19"/>
        <end position="31"/>
    </location>
</feature>
<gene>
    <name evidence="11" type="ORF">CEPIT_LOCUS33890</name>
</gene>
<evidence type="ECO:0000313" key="11">
    <source>
        <dbReference type="EMBL" id="CAH9134645.1"/>
    </source>
</evidence>
<feature type="compositionally biased region" description="Polar residues" evidence="8">
    <location>
        <begin position="1"/>
        <end position="16"/>
    </location>
</feature>
<comment type="similarity">
    <text evidence="3">Belongs to the HARBI1 family.</text>
</comment>
<dbReference type="InterPro" id="IPR045249">
    <property type="entry name" value="HARBI1-like"/>
</dbReference>
<protein>
    <recommendedName>
        <fullName evidence="13">DDE Tnp4 domain-containing protein</fullName>
    </recommendedName>
</protein>
<sequence>MSEISSEIQPGSLSKSSTEDDIDNDLDESESEGNSSTSFADTNKNYMGAVAIGSAIYYNNYLQKRPCYDRNYSGWAFIMSILNGHEKRCHNNFRMHKEVFFGLCAQLVNNYGLKPNRSVTVEEQVATFMMVVGTNEGNRQLQEMFQRSGFTISRSFHNVLKACTKMSIDWVRPFSDNASTHPHIQGNPRYWPHFKDCIGAIDGTHIKAKIPLDKQVPFIGRKGFTSQNVMVACDFDMCFTFVLPGWEGSAHDTRIFYSALRDPSKNFPQPHQDKYYLVDAGYPNVKGFLSPYKGNKYHIPDFKRAASYNNQYEVFNHVHSSLRSVIERSFGVWKKKFQIMDTMPVNIGWNDQICLVPATMAVHNFIRKNDPSDDDFFEAEGRQGATSSSGDEEEDDTLDEVQFPQSDEAMTKLRDGICASIMFGRTGVPMH</sequence>
<evidence type="ECO:0000256" key="4">
    <source>
        <dbReference type="ARBA" id="ARBA00022722"/>
    </source>
</evidence>
<dbReference type="Pfam" id="PF13359">
    <property type="entry name" value="DDE_Tnp_4"/>
    <property type="match status" value="1"/>
</dbReference>
<comment type="cofactor">
    <cofactor evidence="1">
        <name>a divalent metal cation</name>
        <dbReference type="ChEBI" id="CHEBI:60240"/>
    </cofactor>
</comment>
<name>A0AAV0FGA9_9ASTE</name>
<comment type="caution">
    <text evidence="11">The sequence shown here is derived from an EMBL/GenBank/DDBJ whole genome shotgun (WGS) entry which is preliminary data.</text>
</comment>
<evidence type="ECO:0000256" key="6">
    <source>
        <dbReference type="ARBA" id="ARBA00022801"/>
    </source>
</evidence>
<evidence type="ECO:0008006" key="13">
    <source>
        <dbReference type="Google" id="ProtNLM"/>
    </source>
</evidence>
<dbReference type="GO" id="GO:0046872">
    <property type="term" value="F:metal ion binding"/>
    <property type="evidence" value="ECO:0007669"/>
    <property type="project" value="UniProtKB-KW"/>
</dbReference>
<dbReference type="Proteomes" id="UP001152523">
    <property type="component" value="Unassembled WGS sequence"/>
</dbReference>
<keyword evidence="7" id="KW-0539">Nucleus</keyword>
<comment type="subcellular location">
    <subcellularLocation>
        <location evidence="2">Nucleus</location>
    </subcellularLocation>
</comment>
<evidence type="ECO:0000256" key="1">
    <source>
        <dbReference type="ARBA" id="ARBA00001968"/>
    </source>
</evidence>
<dbReference type="AlphaFoldDB" id="A0AAV0FGA9"/>